<dbReference type="EMBL" id="JALNTZ010000003">
    <property type="protein sequence ID" value="KAJ3658747.1"/>
    <property type="molecule type" value="Genomic_DNA"/>
</dbReference>
<sequence>MAVDKETFMSNYRKDYKWPSFVPLVAKPAQPPVITKPANFYVVKLVEPFCHCDAHRYEPQMGRYKMLAEKERMLHKELECVGKEMTVLAGEVLDHPCDTYDDKMMTIYQADYNKKGLESKQYRKLMAAIDTRVGLPFDGPTITLRDGYRDPTAFRHYAIQRPRIDVCPPVTCRITPQSISDWFTPLIGRSEYQDTISKMGLSLLKSSQQYAEPLPSSRRRYGDMCM</sequence>
<keyword evidence="2" id="KW-1185">Reference proteome</keyword>
<comment type="caution">
    <text evidence="1">The sequence shown here is derived from an EMBL/GenBank/DDBJ whole genome shotgun (WGS) entry which is preliminary data.</text>
</comment>
<proteinExistence type="predicted"/>
<evidence type="ECO:0000313" key="1">
    <source>
        <dbReference type="EMBL" id="KAJ3658747.1"/>
    </source>
</evidence>
<evidence type="ECO:0000313" key="2">
    <source>
        <dbReference type="Proteomes" id="UP001168821"/>
    </source>
</evidence>
<organism evidence="1 2">
    <name type="scientific">Zophobas morio</name>
    <dbReference type="NCBI Taxonomy" id="2755281"/>
    <lineage>
        <taxon>Eukaryota</taxon>
        <taxon>Metazoa</taxon>
        <taxon>Ecdysozoa</taxon>
        <taxon>Arthropoda</taxon>
        <taxon>Hexapoda</taxon>
        <taxon>Insecta</taxon>
        <taxon>Pterygota</taxon>
        <taxon>Neoptera</taxon>
        <taxon>Endopterygota</taxon>
        <taxon>Coleoptera</taxon>
        <taxon>Polyphaga</taxon>
        <taxon>Cucujiformia</taxon>
        <taxon>Tenebrionidae</taxon>
        <taxon>Zophobas</taxon>
    </lineage>
</organism>
<accession>A0AA38MJZ6</accession>
<gene>
    <name evidence="1" type="ORF">Zmor_010469</name>
</gene>
<name>A0AA38MJZ6_9CUCU</name>
<reference evidence="1" key="1">
    <citation type="journal article" date="2023" name="G3 (Bethesda)">
        <title>Whole genome assemblies of Zophobas morio and Tenebrio molitor.</title>
        <authorList>
            <person name="Kaur S."/>
            <person name="Stinson S.A."/>
            <person name="diCenzo G.C."/>
        </authorList>
    </citation>
    <scope>NUCLEOTIDE SEQUENCE</scope>
    <source>
        <strain evidence="1">QUZm001</strain>
    </source>
</reference>
<protein>
    <submittedName>
        <fullName evidence="1">Uncharacterized protein</fullName>
    </submittedName>
</protein>
<dbReference type="AlphaFoldDB" id="A0AA38MJZ6"/>
<dbReference type="Proteomes" id="UP001168821">
    <property type="component" value="Unassembled WGS sequence"/>
</dbReference>